<reference evidence="7" key="2">
    <citation type="submission" date="2020-05" db="UniProtKB">
        <authorList>
            <consortium name="EnsemblMetazoa"/>
        </authorList>
    </citation>
    <scope>IDENTIFICATION</scope>
    <source>
        <strain evidence="7">wikel</strain>
    </source>
</reference>
<dbReference type="EMBL" id="ABJB010218587">
    <property type="status" value="NOT_ANNOTATED_CDS"/>
    <property type="molecule type" value="Genomic_DNA"/>
</dbReference>
<dbReference type="Proteomes" id="UP000001555">
    <property type="component" value="Unassembled WGS sequence"/>
</dbReference>
<dbReference type="GO" id="GO:0008233">
    <property type="term" value="F:peptidase activity"/>
    <property type="evidence" value="ECO:0007669"/>
    <property type="project" value="UniProtKB-KW"/>
</dbReference>
<proteinExistence type="evidence at protein level"/>
<dbReference type="VEuPathDB" id="VectorBase:ISCP_017484"/>
<dbReference type="InterPro" id="IPR008580">
    <property type="entry name" value="PPPDE_dom"/>
</dbReference>
<evidence type="ECO:0000313" key="7">
    <source>
        <dbReference type="EnsemblMetazoa" id="ISCW004844-PA"/>
    </source>
</evidence>
<dbReference type="Gene3D" id="3.90.1720.30">
    <property type="entry name" value="PPPDE domains"/>
    <property type="match status" value="1"/>
</dbReference>
<dbReference type="InParanoid" id="B7PE88"/>
<evidence type="ECO:0000256" key="1">
    <source>
        <dbReference type="ARBA" id="ARBA00008140"/>
    </source>
</evidence>
<feature type="compositionally biased region" description="Basic residues" evidence="4">
    <location>
        <begin position="193"/>
        <end position="203"/>
    </location>
</feature>
<dbReference type="PROSITE" id="PS51858">
    <property type="entry name" value="PPPDE"/>
    <property type="match status" value="1"/>
</dbReference>
<dbReference type="PaxDb" id="6945-B7PE88"/>
<dbReference type="STRING" id="6945.B7PE88"/>
<feature type="compositionally biased region" description="Basic and acidic residues" evidence="4">
    <location>
        <begin position="260"/>
        <end position="271"/>
    </location>
</feature>
<evidence type="ECO:0000313" key="8">
    <source>
        <dbReference type="Proteomes" id="UP000001555"/>
    </source>
</evidence>
<evidence type="ECO:0007829" key="9">
    <source>
        <dbReference type="PeptideAtlas" id="B7PE88"/>
    </source>
</evidence>
<dbReference type="GO" id="GO:0032434">
    <property type="term" value="P:regulation of proteasomal ubiquitin-dependent protein catabolic process"/>
    <property type="evidence" value="ECO:0000318"/>
    <property type="project" value="GO_Central"/>
</dbReference>
<feature type="region of interest" description="Disordered" evidence="4">
    <location>
        <begin position="193"/>
        <end position="284"/>
    </location>
</feature>
<accession>B7PE88</accession>
<organism>
    <name type="scientific">Ixodes scapularis</name>
    <name type="common">Black-legged tick</name>
    <name type="synonym">Deer tick</name>
    <dbReference type="NCBI Taxonomy" id="6945"/>
    <lineage>
        <taxon>Eukaryota</taxon>
        <taxon>Metazoa</taxon>
        <taxon>Ecdysozoa</taxon>
        <taxon>Arthropoda</taxon>
        <taxon>Chelicerata</taxon>
        <taxon>Arachnida</taxon>
        <taxon>Acari</taxon>
        <taxon>Parasitiformes</taxon>
        <taxon>Ixodida</taxon>
        <taxon>Ixodoidea</taxon>
        <taxon>Ixodidae</taxon>
        <taxon>Ixodinae</taxon>
        <taxon>Ixodes</taxon>
    </lineage>
</organism>
<gene>
    <name evidence="6" type="ORF">IscW_ISCW004844</name>
</gene>
<dbReference type="GO" id="GO:0006508">
    <property type="term" value="P:proteolysis"/>
    <property type="evidence" value="ECO:0007669"/>
    <property type="project" value="UniProtKB-KW"/>
</dbReference>
<dbReference type="Pfam" id="PF05903">
    <property type="entry name" value="Peptidase_C97"/>
    <property type="match status" value="1"/>
</dbReference>
<keyword evidence="2" id="KW-0645">Protease</keyword>
<comment type="similarity">
    <text evidence="1">Belongs to the DeSI family.</text>
</comment>
<evidence type="ECO:0000256" key="4">
    <source>
        <dbReference type="SAM" id="MobiDB-lite"/>
    </source>
</evidence>
<dbReference type="PANTHER" id="PTHR12378:SF7">
    <property type="entry name" value="DESUMOYLATING ISOPEPTIDASE 1"/>
    <property type="match status" value="1"/>
</dbReference>
<reference evidence="6 8" key="1">
    <citation type="submission" date="2008-03" db="EMBL/GenBank/DDBJ databases">
        <title>Annotation of Ixodes scapularis.</title>
        <authorList>
            <consortium name="Ixodes scapularis Genome Project Consortium"/>
            <person name="Caler E."/>
            <person name="Hannick L.I."/>
            <person name="Bidwell S."/>
            <person name="Joardar V."/>
            <person name="Thiagarajan M."/>
            <person name="Amedeo P."/>
            <person name="Galinsky K.J."/>
            <person name="Schobel S."/>
            <person name="Inman J."/>
            <person name="Hostetler J."/>
            <person name="Miller J."/>
            <person name="Hammond M."/>
            <person name="Megy K."/>
            <person name="Lawson D."/>
            <person name="Kodira C."/>
            <person name="Sutton G."/>
            <person name="Meyer J."/>
            <person name="Hill C.A."/>
            <person name="Birren B."/>
            <person name="Nene V."/>
            <person name="Collins F."/>
            <person name="Alarcon-Chaidez F."/>
            <person name="Wikel S."/>
            <person name="Strausberg R."/>
        </authorList>
    </citation>
    <scope>NUCLEOTIDE SEQUENCE [LARGE SCALE GENOMIC DNA]</scope>
    <source>
        <strain evidence="8">Wikel</strain>
        <strain evidence="6">Wikel colony</strain>
    </source>
</reference>
<evidence type="ECO:0000313" key="6">
    <source>
        <dbReference type="EMBL" id="EEC04910.1"/>
    </source>
</evidence>
<dbReference type="PANTHER" id="PTHR12378">
    <property type="entry name" value="DESUMOYLATING ISOPEPTIDASE"/>
    <property type="match status" value="1"/>
</dbReference>
<dbReference type="EMBL" id="ABJB010953031">
    <property type="status" value="NOT_ANNOTATED_CDS"/>
    <property type="molecule type" value="Genomic_DNA"/>
</dbReference>
<dbReference type="EMBL" id="DS694215">
    <property type="protein sequence ID" value="EEC04910.1"/>
    <property type="molecule type" value="Genomic_DNA"/>
</dbReference>
<dbReference type="EMBL" id="ABJB010444950">
    <property type="status" value="NOT_ANNOTATED_CDS"/>
    <property type="molecule type" value="Genomic_DNA"/>
</dbReference>
<feature type="domain" description="PPPDE" evidence="5">
    <location>
        <begin position="4"/>
        <end position="134"/>
    </location>
</feature>
<evidence type="ECO:0000259" key="5">
    <source>
        <dbReference type="PROSITE" id="PS51858"/>
    </source>
</evidence>
<dbReference type="VEuPathDB" id="VectorBase:ISCI004844"/>
<dbReference type="EnsemblMetazoa" id="ISCW004844-RA">
    <property type="protein sequence ID" value="ISCW004844-PA"/>
    <property type="gene ID" value="ISCW004844"/>
</dbReference>
<dbReference type="AlphaFoldDB" id="B7PE88"/>
<keyword evidence="8" id="KW-1185">Reference proteome</keyword>
<evidence type="ECO:0000256" key="3">
    <source>
        <dbReference type="ARBA" id="ARBA00022801"/>
    </source>
</evidence>
<dbReference type="OrthoDB" id="21221at2759"/>
<name>B7PE88_IXOSC</name>
<dbReference type="VEuPathDB" id="VectorBase:ISCW004844"/>
<protein>
    <recommendedName>
        <fullName evidence="5">PPPDE domain-containing protein</fullName>
    </recommendedName>
</protein>
<dbReference type="SMART" id="SM01179">
    <property type="entry name" value="DUF862"/>
    <property type="match status" value="1"/>
</dbReference>
<evidence type="ECO:0000256" key="2">
    <source>
        <dbReference type="ARBA" id="ARBA00022670"/>
    </source>
</evidence>
<feature type="non-terminal residue" evidence="6">
    <location>
        <position position="1"/>
    </location>
</feature>
<dbReference type="HOGENOM" id="CLU_532443_0_0_1"/>
<sequence length="549" mass="61609">ETSFEVQLYIYDLSRGLAKSLTPLFLGKQIPGIWHTSIVAYGREYFFGSMGIESCGAGQTVLHDPDQILTLGHTELPYSLFLEYIFALGESSYKPQTYDLFKHNCNNFTQEVATFLTGKSIPQEILDLPEEFLNTAPHLCFPVYTMSDMHSYRQHWAFVRIPSSSPILRPGRTSVTNGKSEVSALREYIKKNERRLRRCRHNNVRQSDPKPTDSLSPEAPRPRNPAPAPRMSSESATEALPDQRASPSPDRTPRPNGGTHDSDGEAEERPAPVRKSRRYSDPPVFYSDVNVSSRRSCLEDSLGDKLNEAEQAALRELHEYLVTENGAWALGTAQLDLFGRLFTDASLPVTVRLALLRVLQAAALKEDVILFLHQDRKSHCIMSYVYRIETLSPEEQDEVLKLLCNMCSNVSSYDWLLYISEWSEEGGQSCNNARSTVRAAVHGLLTDRPVAQERSAGLMFNLALKEQLFDDTAAELSTAILQYLHGDIKEEQAFHCLTALLRFLSISYNDVPALIQMLGPDLKKFSGLSERVGKLVDEIQQKLSASPSA</sequence>
<keyword evidence="3" id="KW-0378">Hydrolase</keyword>
<dbReference type="InterPro" id="IPR011989">
    <property type="entry name" value="ARM-like"/>
</dbReference>
<dbReference type="GO" id="GO:0006611">
    <property type="term" value="P:protein export from nucleus"/>
    <property type="evidence" value="ECO:0000318"/>
    <property type="project" value="GO_Central"/>
</dbReference>
<dbReference type="InterPro" id="IPR042266">
    <property type="entry name" value="PPPDE_sf"/>
</dbReference>
<dbReference type="Gene3D" id="1.25.10.10">
    <property type="entry name" value="Leucine-rich Repeat Variant"/>
    <property type="match status" value="1"/>
</dbReference>
<keyword evidence="9" id="KW-1267">Proteomics identification</keyword>